<evidence type="ECO:0000256" key="7">
    <source>
        <dbReference type="RuleBase" id="RU000461"/>
    </source>
</evidence>
<proteinExistence type="inferred from homology"/>
<reference evidence="8" key="2">
    <citation type="submission" date="2020-09" db="EMBL/GenBank/DDBJ databases">
        <authorList>
            <person name="Sun Q."/>
            <person name="Zhou Y."/>
        </authorList>
    </citation>
    <scope>NUCLEOTIDE SEQUENCE</scope>
    <source>
        <strain evidence="8">CGMCC 1.15478</strain>
    </source>
</reference>
<accession>A0A916U5Z8</accession>
<evidence type="ECO:0000256" key="3">
    <source>
        <dbReference type="ARBA" id="ARBA00022723"/>
    </source>
</evidence>
<dbReference type="Proteomes" id="UP000641514">
    <property type="component" value="Unassembled WGS sequence"/>
</dbReference>
<keyword evidence="2 7" id="KW-0349">Heme</keyword>
<comment type="caution">
    <text evidence="8">The sequence shown here is derived from an EMBL/GenBank/DDBJ whole genome shotgun (WGS) entry which is preliminary data.</text>
</comment>
<evidence type="ECO:0000313" key="8">
    <source>
        <dbReference type="EMBL" id="GGC61839.1"/>
    </source>
</evidence>
<evidence type="ECO:0000256" key="1">
    <source>
        <dbReference type="ARBA" id="ARBA00010617"/>
    </source>
</evidence>
<dbReference type="SUPFAM" id="SSF48264">
    <property type="entry name" value="Cytochrome P450"/>
    <property type="match status" value="1"/>
</dbReference>
<sequence>MNKIFSPVKNKVFYPVKNKVEQVVPLDVLVKGSHLYNKARRVVDPRERSPIFVETPIPDGATIPLADIDMSNPFLYRQGQWESHFKRLRDESPVHHQTKGPFGPFWSVTRYEDILAMDKDHHLFSAEPDIIIGKFPAGFDIKMFIAMDPPQHDIQRAAVQPVVAPQNLKELEGLIRSRVQEVLDELPVGEPFDWVDNVSIELTGRMLATLLDYPYELRRELTVISDLASGVPGATGGTSDLDEVFTKCRPILRRVLQLWEQKKARIAAGEAPGYDLISLLLADENTQDMIERRPMEFLGNCVLLVIGGNDTTRNSMSGGVYALNKFPDEFAKLKANPKLIPNMVSEIVRWQTPLAYMARRAKEDTVLGGKNIKKGDKLIMWYASANRDERHFDSPEKLIIDRKNARNHIAFGFGVHRCMGNRLAEMQLRILWEELLERFDDIKVVEEPEIVQSTFVRGYSKMMVELTKKQA</sequence>
<evidence type="ECO:0000256" key="4">
    <source>
        <dbReference type="ARBA" id="ARBA00023002"/>
    </source>
</evidence>
<reference evidence="8" key="1">
    <citation type="journal article" date="2014" name="Int. J. Syst. Evol. Microbiol.">
        <title>Complete genome sequence of Corynebacterium casei LMG S-19264T (=DSM 44701T), isolated from a smear-ripened cheese.</title>
        <authorList>
            <consortium name="US DOE Joint Genome Institute (JGI-PGF)"/>
            <person name="Walter F."/>
            <person name="Albersmeier A."/>
            <person name="Kalinowski J."/>
            <person name="Ruckert C."/>
        </authorList>
    </citation>
    <scope>NUCLEOTIDE SEQUENCE</scope>
    <source>
        <strain evidence="8">CGMCC 1.15478</strain>
    </source>
</reference>
<comment type="similarity">
    <text evidence="1 7">Belongs to the cytochrome P450 family.</text>
</comment>
<dbReference type="CDD" id="cd11033">
    <property type="entry name" value="CYP142-like"/>
    <property type="match status" value="1"/>
</dbReference>
<keyword evidence="9" id="KW-1185">Reference proteome</keyword>
<dbReference type="PRINTS" id="PR00359">
    <property type="entry name" value="BP450"/>
</dbReference>
<dbReference type="PANTHER" id="PTHR46696">
    <property type="entry name" value="P450, PUTATIVE (EUROFUNG)-RELATED"/>
    <property type="match status" value="1"/>
</dbReference>
<evidence type="ECO:0000256" key="6">
    <source>
        <dbReference type="ARBA" id="ARBA00023033"/>
    </source>
</evidence>
<dbReference type="PANTHER" id="PTHR46696:SF1">
    <property type="entry name" value="CYTOCHROME P450 YJIB-RELATED"/>
    <property type="match status" value="1"/>
</dbReference>
<organism evidence="8 9">
    <name type="scientific">Hoyosella rhizosphaerae</name>
    <dbReference type="NCBI Taxonomy" id="1755582"/>
    <lineage>
        <taxon>Bacteria</taxon>
        <taxon>Bacillati</taxon>
        <taxon>Actinomycetota</taxon>
        <taxon>Actinomycetes</taxon>
        <taxon>Mycobacteriales</taxon>
        <taxon>Hoyosellaceae</taxon>
        <taxon>Hoyosella</taxon>
    </lineage>
</organism>
<dbReference type="GO" id="GO:0005506">
    <property type="term" value="F:iron ion binding"/>
    <property type="evidence" value="ECO:0007669"/>
    <property type="project" value="InterPro"/>
</dbReference>
<dbReference type="GO" id="GO:0016705">
    <property type="term" value="F:oxidoreductase activity, acting on paired donors, with incorporation or reduction of molecular oxygen"/>
    <property type="evidence" value="ECO:0007669"/>
    <property type="project" value="InterPro"/>
</dbReference>
<keyword evidence="5 7" id="KW-0408">Iron</keyword>
<evidence type="ECO:0000256" key="2">
    <source>
        <dbReference type="ARBA" id="ARBA00022617"/>
    </source>
</evidence>
<dbReference type="GO" id="GO:0004497">
    <property type="term" value="F:monooxygenase activity"/>
    <property type="evidence" value="ECO:0007669"/>
    <property type="project" value="UniProtKB-KW"/>
</dbReference>
<dbReference type="InterPro" id="IPR001128">
    <property type="entry name" value="Cyt_P450"/>
</dbReference>
<protein>
    <submittedName>
        <fullName evidence="8">Cytochrome P450</fullName>
    </submittedName>
</protein>
<keyword evidence="6 7" id="KW-0503">Monooxygenase</keyword>
<dbReference type="InterPro" id="IPR002397">
    <property type="entry name" value="Cyt_P450_B"/>
</dbReference>
<dbReference type="RefSeq" id="WP_188671687.1">
    <property type="nucleotide sequence ID" value="NZ_BMJH01000001.1"/>
</dbReference>
<keyword evidence="3 7" id="KW-0479">Metal-binding</keyword>
<dbReference type="GO" id="GO:0020037">
    <property type="term" value="F:heme binding"/>
    <property type="evidence" value="ECO:0007669"/>
    <property type="project" value="InterPro"/>
</dbReference>
<dbReference type="EMBL" id="BMJH01000001">
    <property type="protein sequence ID" value="GGC61839.1"/>
    <property type="molecule type" value="Genomic_DNA"/>
</dbReference>
<keyword evidence="4 7" id="KW-0560">Oxidoreductase</keyword>
<dbReference type="InterPro" id="IPR036396">
    <property type="entry name" value="Cyt_P450_sf"/>
</dbReference>
<dbReference type="PROSITE" id="PS00086">
    <property type="entry name" value="CYTOCHROME_P450"/>
    <property type="match status" value="1"/>
</dbReference>
<dbReference type="AlphaFoldDB" id="A0A916U5Z8"/>
<dbReference type="Gene3D" id="1.10.630.10">
    <property type="entry name" value="Cytochrome P450"/>
    <property type="match status" value="1"/>
</dbReference>
<evidence type="ECO:0000313" key="9">
    <source>
        <dbReference type="Proteomes" id="UP000641514"/>
    </source>
</evidence>
<dbReference type="InterPro" id="IPR017972">
    <property type="entry name" value="Cyt_P450_CS"/>
</dbReference>
<gene>
    <name evidence="8" type="ORF">GCM10011410_12920</name>
</gene>
<evidence type="ECO:0000256" key="5">
    <source>
        <dbReference type="ARBA" id="ARBA00023004"/>
    </source>
</evidence>
<name>A0A916U5Z8_9ACTN</name>
<dbReference type="Pfam" id="PF00067">
    <property type="entry name" value="p450"/>
    <property type="match status" value="1"/>
</dbReference>